<feature type="domain" description="Carrier" evidence="11">
    <location>
        <begin position="3405"/>
        <end position="3480"/>
    </location>
</feature>
<dbReference type="PROSITE" id="PS50075">
    <property type="entry name" value="CARRIER"/>
    <property type="match status" value="4"/>
</dbReference>
<evidence type="ECO:0000256" key="7">
    <source>
        <dbReference type="ARBA" id="ARBA00023268"/>
    </source>
</evidence>
<dbReference type="InterPro" id="IPR001227">
    <property type="entry name" value="Ac_transferase_dom_sf"/>
</dbReference>
<feature type="active site" description="Proton acceptor; for dehydratase activity" evidence="9">
    <location>
        <position position="2688"/>
    </location>
</feature>
<dbReference type="InterPro" id="IPR036736">
    <property type="entry name" value="ACP-like_sf"/>
</dbReference>
<feature type="domain" description="Ketosynthase family 3 (KS3)" evidence="12">
    <location>
        <begin position="33"/>
        <end position="445"/>
    </location>
</feature>
<dbReference type="Pfam" id="PF00550">
    <property type="entry name" value="PP-binding"/>
    <property type="match status" value="4"/>
</dbReference>
<name>A0A2T0QCX2_9ACTN</name>
<feature type="active site" description="Proton acceptor; for dehydratase activity" evidence="9">
    <location>
        <position position="963"/>
    </location>
</feature>
<dbReference type="CDD" id="cd00833">
    <property type="entry name" value="PKS"/>
    <property type="match status" value="4"/>
</dbReference>
<dbReference type="InterPro" id="IPR014030">
    <property type="entry name" value="Ketoacyl_synth_N"/>
</dbReference>
<feature type="region of interest" description="Disordered" evidence="10">
    <location>
        <begin position="5674"/>
        <end position="5693"/>
    </location>
</feature>
<dbReference type="SMART" id="SM00822">
    <property type="entry name" value="PKS_KR"/>
    <property type="match status" value="3"/>
</dbReference>
<dbReference type="Pfam" id="PF00698">
    <property type="entry name" value="Acyl_transf_1"/>
    <property type="match status" value="4"/>
</dbReference>
<feature type="region of interest" description="C-terminal hotdog fold" evidence="9">
    <location>
        <begin position="6294"/>
        <end position="6434"/>
    </location>
</feature>
<dbReference type="InterPro" id="IPR057326">
    <property type="entry name" value="KR_dom"/>
</dbReference>
<dbReference type="Proteomes" id="UP000237846">
    <property type="component" value="Unassembled WGS sequence"/>
</dbReference>
<feature type="region of interest" description="N-terminal hotdog fold" evidence="9">
    <location>
        <begin position="2657"/>
        <end position="2781"/>
    </location>
</feature>
<dbReference type="PANTHER" id="PTHR43775:SF51">
    <property type="entry name" value="INACTIVE PHENOLPHTHIOCEROL SYNTHESIS POLYKETIDE SYNTHASE TYPE I PKS1-RELATED"/>
    <property type="match status" value="1"/>
</dbReference>
<feature type="domain" description="Carrier" evidence="11">
    <location>
        <begin position="6484"/>
        <end position="6559"/>
    </location>
</feature>
<dbReference type="GO" id="GO:0006633">
    <property type="term" value="P:fatty acid biosynthetic process"/>
    <property type="evidence" value="ECO:0007669"/>
    <property type="project" value="InterPro"/>
</dbReference>
<dbReference type="SMART" id="SM00823">
    <property type="entry name" value="PKS_PP"/>
    <property type="match status" value="4"/>
</dbReference>
<dbReference type="Gene3D" id="3.40.50.720">
    <property type="entry name" value="NAD(P)-binding Rossmann-like Domain"/>
    <property type="match status" value="3"/>
</dbReference>
<reference evidence="14 15" key="1">
    <citation type="submission" date="2018-03" db="EMBL/GenBank/DDBJ databases">
        <title>Genomic Encyclopedia of Archaeal and Bacterial Type Strains, Phase II (KMG-II): from individual species to whole genera.</title>
        <authorList>
            <person name="Goeker M."/>
        </authorList>
    </citation>
    <scope>NUCLEOTIDE SEQUENCE [LARGE SCALE GENOMIC DNA]</scope>
    <source>
        <strain evidence="14 15">DSM 45601</strain>
    </source>
</reference>
<evidence type="ECO:0000259" key="11">
    <source>
        <dbReference type="PROSITE" id="PS50075"/>
    </source>
</evidence>
<feature type="active site" description="Proton donor; for dehydratase activity" evidence="9">
    <location>
        <position position="4607"/>
    </location>
</feature>
<evidence type="ECO:0000256" key="9">
    <source>
        <dbReference type="PROSITE-ProRule" id="PRU01363"/>
    </source>
</evidence>
<dbReference type="GO" id="GO:0031177">
    <property type="term" value="F:phosphopantetheine binding"/>
    <property type="evidence" value="ECO:0007669"/>
    <property type="project" value="InterPro"/>
</dbReference>
<evidence type="ECO:0000259" key="13">
    <source>
        <dbReference type="PROSITE" id="PS52019"/>
    </source>
</evidence>
<dbReference type="SMART" id="SM00825">
    <property type="entry name" value="PKS_KS"/>
    <property type="match status" value="4"/>
</dbReference>
<feature type="active site" description="Proton acceptor; for dehydratase activity" evidence="9">
    <location>
        <position position="4439"/>
    </location>
</feature>
<gene>
    <name evidence="14" type="ORF">CLV72_101339</name>
</gene>
<dbReference type="InterPro" id="IPR018201">
    <property type="entry name" value="Ketoacyl_synth_AS"/>
</dbReference>
<feature type="region of interest" description="N-terminal hotdog fold" evidence="9">
    <location>
        <begin position="6156"/>
        <end position="6281"/>
    </location>
</feature>
<dbReference type="InterPro" id="IPR049900">
    <property type="entry name" value="PKS_mFAS_DH"/>
</dbReference>
<dbReference type="CDD" id="cd08956">
    <property type="entry name" value="KR_3_FAS_SDR_x"/>
    <property type="match status" value="3"/>
</dbReference>
<dbReference type="Gene3D" id="3.40.366.10">
    <property type="entry name" value="Malonyl-Coenzyme A Acyl Carrier Protein, domain 2"/>
    <property type="match status" value="4"/>
</dbReference>
<feature type="region of interest" description="C-terminal hotdog fold" evidence="9">
    <location>
        <begin position="1071"/>
        <end position="1208"/>
    </location>
</feature>
<dbReference type="SMART" id="SM00826">
    <property type="entry name" value="PKS_DH"/>
    <property type="match status" value="4"/>
</dbReference>
<dbReference type="Pfam" id="PF00109">
    <property type="entry name" value="ketoacyl-synt"/>
    <property type="match status" value="4"/>
</dbReference>
<keyword evidence="4" id="KW-0597">Phosphoprotein</keyword>
<dbReference type="InterPro" id="IPR016036">
    <property type="entry name" value="Malonyl_transacylase_ACP-bd"/>
</dbReference>
<dbReference type="SUPFAM" id="SSF52151">
    <property type="entry name" value="FabD/lysophospholipase-like"/>
    <property type="match status" value="4"/>
</dbReference>
<dbReference type="InterPro" id="IPR050091">
    <property type="entry name" value="PKS_NRPS_Biosynth_Enz"/>
</dbReference>
<dbReference type="FunFam" id="3.40.47.10:FF:000019">
    <property type="entry name" value="Polyketide synthase type I"/>
    <property type="match status" value="4"/>
</dbReference>
<dbReference type="Gene3D" id="3.30.70.3290">
    <property type="match status" value="4"/>
</dbReference>
<proteinExistence type="predicted"/>
<feature type="domain" description="Ketosynthase family 3 (KS3)" evidence="12">
    <location>
        <begin position="5259"/>
        <end position="5671"/>
    </location>
</feature>
<evidence type="ECO:0000256" key="1">
    <source>
        <dbReference type="ARBA" id="ARBA00001957"/>
    </source>
</evidence>
<feature type="region of interest" description="N-terminal hotdog fold" evidence="9">
    <location>
        <begin position="4407"/>
        <end position="4532"/>
    </location>
</feature>
<accession>A0A2T0QCX2</accession>
<keyword evidence="3" id="KW-0596">Phosphopantetheine</keyword>
<feature type="region of interest" description="N-terminal hotdog fold" evidence="9">
    <location>
        <begin position="931"/>
        <end position="1056"/>
    </location>
</feature>
<dbReference type="InterPro" id="IPR055123">
    <property type="entry name" value="SpnB-like_Rossmann"/>
</dbReference>
<dbReference type="PANTHER" id="PTHR43775">
    <property type="entry name" value="FATTY ACID SYNTHASE"/>
    <property type="match status" value="1"/>
</dbReference>
<protein>
    <submittedName>
        <fullName evidence="14">Acyl transferase domain-containing protein</fullName>
    </submittedName>
</protein>
<dbReference type="InterPro" id="IPR020806">
    <property type="entry name" value="PKS_PP-bd"/>
</dbReference>
<feature type="region of interest" description="Disordered" evidence="10">
    <location>
        <begin position="2775"/>
        <end position="2805"/>
    </location>
</feature>
<feature type="domain" description="PKS/mFAS DH" evidence="13">
    <location>
        <begin position="4407"/>
        <end position="4683"/>
    </location>
</feature>
<dbReference type="GO" id="GO:0033068">
    <property type="term" value="P:macrolide biosynthetic process"/>
    <property type="evidence" value="ECO:0007669"/>
    <property type="project" value="UniProtKB-ARBA"/>
</dbReference>
<dbReference type="Pfam" id="PF02801">
    <property type="entry name" value="Ketoacyl-synt_C"/>
    <property type="match status" value="4"/>
</dbReference>
<keyword evidence="6" id="KW-0045">Antibiotic biosynthesis</keyword>
<dbReference type="RefSeq" id="WP_281262383.1">
    <property type="nucleotide sequence ID" value="NZ_PVZC01000001.1"/>
</dbReference>
<dbReference type="Pfam" id="PF08990">
    <property type="entry name" value="Docking"/>
    <property type="match status" value="1"/>
</dbReference>
<sequence>MVNEQKLVDYLKRATADLRDARRRLHEAEQREYEPIAIVGMACRYPGGVASPEDLWRLVERGGDGITPFPADRGWDLERLYDPSGEAPGSVYTREGGFLHDAAEFDPDLFGISPREALTMDPQQRLLLETSWEALERAGIDPAGLKGSPSGVFAGVMYHDYGRSSSDGNMVSGRVAYTFGLEGPAVTVDTACSSSLVALHLAAHSLRRGECRLALAGGVSVMATPESFVEFSEQRGLSADGRCKSFSDAADGVGWSEGVGVLVLERLSDARRNGHRVLAVVRGSAVNQDGASNGITAPNGPSQQRVIRQALASAGVPADQVDAVEAHGTGTTLGDPIEAQALIATYGQERPEGRPLYLGSVKSNIGHTQAAAGVAGVIKMVQAMRHGVLPRTLHAEAPSSQVDWSAGTVELLTGPRAWAAEGRPRRAGVSSFGISGTNAHVIIEQAPAEEPADTAAEPAAGAPAVPPVVPVLVSGRGERGLAAQAGRLADFLAEQADAGLPDVAAALVTTRSLLDHRGAVVAADRAEAVAGLRALAAGEPHPGLVRGAAREGGLAVVFSGQGSQRLGMGRELHAAFPVFADAFDELCGAFDGPLAAALAEAGAASLRELLWAEPGGPHEGLVDQTLYTQAGLFAFEVALFRLLESWGVRPDFLAGHSIGEISAAHVAGVLSLADACALVAARGRLMQALPDGGVMVAVQAAEDTVLPFLAGAEDRVGIAAVNGPASVVVSGDREAVAGIAARLAESGHKTRPLRVSHAFHSPLMEPMLAEFAAAIGGLSFQAPRVPVVSNVTGAVAGDEIATPDYWVEHVRAAVRFGDGVRTLHDQGVRTFLEVGPDSVLAAMGPPNLPEEAEARFTAAARRDRDEVRQAVTALAELHARGARVDWSPLLPEAAGPVELPTYAFQRQRYWLDSPGAAAADPARLGQAAAGHPVLGAVVAAPDGGAVTLTGRISLDTHPWLAEHRVHGTVLVPGTALVELAVRAGDEAGCGVLAELALEAPLVVRDAAPVVIRVVVDAADEAGRRSVGVYARPQDGPAEDGWVRHAAGMLVPAGGGAALPVADSAAWPPPGAEPVALDGFYQRQAGTGLEYGPLFQGLRSVWRRGEEVFAEAALPEGEAPGAFGIHPALFDAALHAAAFAGGAAEPDAPTVPFAWSDVELHAGGATRVRVRVAPGEGGGLSIALADPSGGPVASVRSLVTREVSRDRLDAAPGGEPLYRVEWTAVPVPSGAAPAPALVPDADAASLAAIGGGDAAPGDGPAGAVVLPAVSAPGGAGLPEAVRALTHRVLAGVQAVLAEDGPAGARLVVVTRGAVEAVPGEGVADLAAAAVWGLVRSAQAEHPGRFALVDTDASVPLAELAALTASGAPELAARDGAVLAPRLVRLHGADGPAARPELPGTVLVTGGTGGLGALVARHLVAEYGVRSLLLASRRGPDAPGAAELVAELESAGASVRVAACDVSDRAALRALLDSVPAGAPLAGVVHTAGVLDDGVVTALTPERLDAVLAPKADAGWHLHELTRELDLGMFVLFSSTSGLVDGAGQAGYAAANTFLDALAQHRRVAGLPAVSLAWGLWEQAGGMAGGLDAAARSRLARSGALPLPDAEGLRLLDTAVRTGLPVLAPVKWDLAALRARGEELPALLRGLAGRPARRTAAAAGGGSALAERLAGVEASRRRAAVVELVAAQVAAVLGYADAKGVEPARAFQDLGFDSLTAVEFRNGLSKATGLRLPATLVFDHPTPLALAEHLLAEVDGAADRSGAVMAVGATDEPIAIVGMACRYPGGVSSPDELWRLVAEGGDGISLFPTDRGWDLDGLYDPEGRRPDTSVTREGGFLHDAADFDPGFFGISPREALAMDPQQRLLLETSWEAVEHAGIDPAGLKGSPTGVFAGMMYHDYASGGTGGSMVSGRVAYTLGLEGPAVTVDTACSSSLVALHWAAQALRSGECSLALAGGVTVMATPDSFIAFTQERGLARDGRCKSFSDAADGVAWGEGVGVLVLERLSDARRKGHRVLAVVRGSATNQDGASNGITAPNGPSQMRVIRQALASAGLTPSEVDVVEAHGTGTTLGDPIEAQALLATYGQERPEGRPLYLGSLKSNIGHTQAAAGVAGVIKMVQAMRHGVMPKTLHVDAPSTKVDWSAGAVELLTEPRPWEADGHPRRAGVSSFGISGTNAHVIIEQPPAEAAEPVEDGPEPAVVPWPLSAKTAEALRAQAGRLADRLAELPEARPLDVAHALATTRTELEHRAVVVVRDGAAAPGELRALAEGRDGAGAVAGAAGPTAAEAVFVFPGQGSQWPGMGLELLETSPEFARALGECAAAVERHVDWRVLDVLRGVEGAPSLERVDVVQPVLWAVMVSLAELWRSAGVTPAAVVGHSQGEVAAACVAGALSLDDGARIAVARSRAVAERLTGLGGGMLSVGLPEERVRELLAERGDGLSLAVVNGAGSVVVSGDGAALDALAADLRRDDVRVKRVPVDYASHSAHVEVLRDGLLAELAGIEPRLAAVPFHSTVTGNVVADTTALDAEYWYANLRETVSFARVTRDLLASGVRAFVELSPHPVLTMAVEETAAAAGADDVLAVGTLRRDDGGPDRLIASLGQAWAHGVPVDWSALLTGAAPRHVELPTYPFQRSRFWMDGAAGAADVTAAGLRSAEHPVLGAVVAAPDGAATLTGRLSLDAQPWLAEHRVLDAVLVPGSLLAELAVRAGDEVGCPVLDELALDTPLVLDERDRFAVQVVVAAAGASGRRGVELYARPEHAGPEQRWSRLGGGVLAPAEAAPPAQDAELASWPPPGARQVPVAPDGDAARPAGLRALWRRGDEVFAEVAAPGDGTAAAFGLHPALLDAALRAAAPPGTAEGPALPWEWSGLRLHAAGAERIRARIASDGAGGQAVTLADPAGGPVAEVRSVRRRPLSAERLEAARAEHRGRAGALYRLEWAAEPAAAGPAPGPGAGEAAIIGADPFGLGAALGGAVAYPDVAALAAAAGGAAPRMALLSCPPAPADEAVREADGGVLAAVRAWAAGEGPAGTTLVVVTRGAVAAADADAPDPAGAAVWGLVRAAQAEAPGRFALADADDPAGALGAVLAAVAARSADNVQLAVRAGTVLSPRLAVARPPAEARPPALDPAGTVLLTGAADPRAGAVARRLLAEHGARTLLLAHSGGPDAAEAARLTAELAGLGASARAAACDPADREALRGLLAGLPADAPLTGVVHIPEPVEGGPLAGPAPIGLDAVSRAQDAARNLHELTSGLDLSLFVLFSTAAGTLPAAGEAAPAMAGAYLDALARRRSAAGLPARSLAWGRWESDAESDAAAAPPADLGLGEAEAMELLGAALGLAEPAVVAARWDLAGLRRLAAEQVPPVARGLLGGPARRAAAGALEDEPVRTRLAERLAGLDEAEQRSLLVELVRTHAAAVLGHDGAADVDPALAFQDLGFASLTAVELRNRLSGATGMRLPATLVFDHPTPAALAGYLLAELTQTAAAPPPVRAAAASDEPIAIVGMACRYPGGVASPEDLWRLVAEGGDGITEFPADRGWDLERLYDPDPNRSGTSYVREGGFLHDATDFDAAFFGISPREALAMDPQQRLVLETSWEALERAGLDPDALRGEPVGVFVGAGDLDYAAPPAEMPEDMEAYLISGGSAAVVSGRVSYALGLEGPAVTVDTACSSSLVALHWASQALRSGECSLALAGGVSVMSTADGFVVFSRQSGLAPDGRCKPFADAADGTGWSEGVGMLVLERLSDARRNGHHVLAVVRGSAVNQDGASNGLTAPNGPSQQRVIRQALASAEVAPDQVDVVEAHGTGTTLGDPIEAQALIATYGQDRPEDRPLYLGSLKSNIGHAQAAAGVGGVIKMVMAMRHGVMPRTLHVDAPSSQVDWAAGAVELLTEPRPWDEPGDRPRRFGVSSFGVSGTNAHAIIEQPPAAPGGGEDPAAPLPLVPLAVSARTPGALAAQAGRLAAFLAEHGGTGLPEAAAALAGGRAALEHRAVVLAADRAEALAGLAALAAGEPHPGVARGAVRPGRLAVLFSGQGSQRLGMGRELYAAFPVFAEGFDELCGALDGPLAAALAEAGAASLREVLWAGPESDAAGLLDRTVFTQAGLFAFEVALFRLVESWGVRPDFLAGHSIGEISAAHVAGVLSLADACALVAARGRLMQALPAGGMMVAVQAAEDEVVPLLAGIEDRVGIAAVNGPNSVVVSGAREAVADVAARLAEAGHKTRELRVSHAFHSPLMEPMLAEFAAAIADLRFQAPRVPVVSNVTGALAGDEIATPGYWVRHVRAAVRFGDGVRTLHEQGVRSFLEIGPDSVLASPVLETLGEAAEQAAVAAAARRDRDEVRQAVAALATLHVHGLRPDWTALLAGRVAGPVVAELPTYAFQRERYWLRPSGGSGDVAAAGLRPADHPLLGAVVAAPEGGAVTLTGRLSLDTQPWLGEHRLGGAAVLPGSALVELAIRAGDEAGCGVLAELAVDAPLVLDERARLALQVVVGAADAAGRRTVAVHTRPEDAPAGTGWTRHAAGLLAPAAPAPAAPPADLSVWPPRDAVPLDPAEASAHAAEAGHLRGPAFQGLRAAWRRGDEIFAEVALPEQAGPVDGYGIHPALLDAAAHALAPAGADDARPLLPAAWTGVELHASGAAELRVRLTADGAEAREVILADATGAPVAALESVAFRPAEAAGLPGPRTDGLYQVEWIPVGATAAEPPALDGVAVLGEDAGPFAAALGAAVPAHPDVAALAAAVEGGAAPPALVLLPCPPRPGGGLPGEVRASLGRVLAHARALLAESRLAAARLAVVTSGAVEALPGEGVADLAAAPVWGLIRAAESEAPGRFRLIDLADPADASGALAAAALPVAEAAVRGGALLAPRLARCAAAAGPPPAADPRGTVLITGGTGGLGGVVARHLAAERGVRHLVLASRRGPEAPGAAGLAAELAELGATAEVVACDVSDRDALAALLAAIPAERPLTGVVHTAGTVANAVVPDLTGEHLDAVLAPKADAAWHLHELTAGAGLGFFVMFSSTSAWLDNPGQGNYAAANLFLDALARHRRAAGLPAQSLAWGLWDTELGVGALLGAADVARIERRGVRALSVGQGTALLDAAAAVDGAALLAARFDPAAVRSRADGVPPLLSGLVPRTRRDAAPAAPAGGGLPERLAALSAAERDRVLLDLVRAQVAAVLGHTGPGTIAPDRAFQDLGFDSLTAVELRNALNSATGLRLSATAVFDHPSPAALAAHLLAELGVAGEPRGAAAADAPAPTGEPIAVVGMACRFPGGVAGPEDLWRLLVEERDAVGGLPADRGWDLDRLYDPTGERAGTSYTRAGGFLADAADFDPAFFGIGPREALGMDPQQRLMLETSWEALERAGIDPAGLKGSRTGVFTGLTYHDYAGSSSTGNLVAGRVSYTYGLEGPAVTVDTACSSSLVAVHLGTQALRSGECSLALAGGVTVMATPESFVEFSRQGGLAPDGRCKSFSDDADGTGWSEGVGVLVLERLSDAQRNGHRVLAVVRGSAVNQDGASNGITAPNGPSQVRVIRQALAAAGVEPGEVDAVEAHGTGTTLGDPIEAQALITAYGQDRPAGRPLWVGSLKSNIGHAQAAGGVAGVIKMVQAMRYGVLPRTLHVAAPTSHVDWSAGAVELLREARAWDGGGRPRRAGVSAFGASGTNAHLILEQAPERPREAAPEPEPGAAPPADLDRAGVWPLVLSGHSGQALAAQAGRLAAHLEAHPGLEPGAVGRALATTRTALEHRAVVLAGDRGEALRRLAELAGGTVPAGAVREATGPAGAGAGPVFVFPGQGSQWLGMCGELLDASPVFARHLDECAAAVEELVDWRLREVLSGADGAPPLDRVDVVQPALWAVMVSLARLWRSFGVEPAAVVGHSQGEIAAACVAGGLSLRDGARIVVTRSRAVAERLGGLGGGMLAVGLPPERAAELVAEYDGVALAAANGAESAVLSGDGAELDAIAERLRADRVRAKRVPVDYASHSAHVEVLREHLLAALEPVRPRSGTVPFHSTVTGGRLDTAGLDAAYWYTNLRETVSFEQVTRSLLDEGARVFIEMSPHPVLTMAVAETAEAAGATAAAVESLRRDEGGLPRMLLSLGRAWARGCAVDWARVLPARSGEPVELPTYAFQRRRFWLDSTEAAGDVAAAGLASAGHPLLAAAVAAPEGGGVTMTGRLSRAAQPWLAEYTLLGAALVPGAAFVELAVRAGDEVGCGELAELVLDEPLVLGERDRVALQAVVGGDDGTGRRPVRVYSRAEDAPAGAPWTRHATGVLAAGADAEPEAEAGAWPPAGAVPLPLDGFYQRLAEHGYGYGPAFQGLRAAWRHGDEVLAEVALPEAAAEGAGAYGIHPALLDAAVHAVFFLAGGDLGAGGPVVPSVWSGVRLHATGAAAVRVRLAPSGPDGVAVTVADAAGGPVAAVRSLVAAPVPAAVLAAAAGSGPAADQVRDGAPAPAPVRRAAAAAGPGAPDLARTLAALEPGDRDRALLDLVRTHVAAVLGHDGAEEVEPDRAFNEIGFDSVGAVELRNRLGAATGLDLPKTVVFDHPTPVELVGYLGAAIAPEAADPARLVLLEIDRLEAALAGVTSPNGDHAQIAARLEALARRWRDDAAAAPAEPGGDLDDATDDEIFAVLDSELGLSGPDAPGRP</sequence>
<dbReference type="InterPro" id="IPR013968">
    <property type="entry name" value="PKS_KR"/>
</dbReference>
<dbReference type="InterPro" id="IPR016035">
    <property type="entry name" value="Acyl_Trfase/lysoPLipase"/>
</dbReference>
<dbReference type="InterPro" id="IPR020807">
    <property type="entry name" value="PKS_DH"/>
</dbReference>
<evidence type="ECO:0000313" key="14">
    <source>
        <dbReference type="EMBL" id="PRY01755.1"/>
    </source>
</evidence>
<comment type="caution">
    <text evidence="9">Lacks conserved residue(s) required for the propagation of feature annotation.</text>
</comment>
<feature type="domain" description="Carrier" evidence="11">
    <location>
        <begin position="1677"/>
        <end position="1752"/>
    </location>
</feature>
<dbReference type="SUPFAM" id="SSF53901">
    <property type="entry name" value="Thiolase-like"/>
    <property type="match status" value="4"/>
</dbReference>
<dbReference type="InterPro" id="IPR036291">
    <property type="entry name" value="NAD(P)-bd_dom_sf"/>
</dbReference>
<comment type="caution">
    <text evidence="14">The sequence shown here is derived from an EMBL/GenBank/DDBJ whole genome shotgun (WGS) entry which is preliminary data.</text>
</comment>
<evidence type="ECO:0000256" key="8">
    <source>
        <dbReference type="ARBA" id="ARBA00023315"/>
    </source>
</evidence>
<dbReference type="InterPro" id="IPR015083">
    <property type="entry name" value="NorB/c/GfsB-D-like_docking"/>
</dbReference>
<evidence type="ECO:0000256" key="6">
    <source>
        <dbReference type="ARBA" id="ARBA00023194"/>
    </source>
</evidence>
<dbReference type="SMART" id="SM00827">
    <property type="entry name" value="PKS_AT"/>
    <property type="match status" value="4"/>
</dbReference>
<keyword evidence="15" id="KW-1185">Reference proteome</keyword>
<feature type="domain" description="PKS/mFAS DH" evidence="13">
    <location>
        <begin position="931"/>
        <end position="1208"/>
    </location>
</feature>
<dbReference type="InterPro" id="IPR049551">
    <property type="entry name" value="PKS_DH_C"/>
</dbReference>
<dbReference type="InterPro" id="IPR042104">
    <property type="entry name" value="PKS_dehydratase_sf"/>
</dbReference>
<feature type="region of interest" description="C-terminal hotdog fold" evidence="9">
    <location>
        <begin position="2796"/>
        <end position="2921"/>
    </location>
</feature>
<keyword evidence="7" id="KW-0511">Multifunctional enzyme</keyword>
<dbReference type="PROSITE" id="PS52004">
    <property type="entry name" value="KS3_2"/>
    <property type="match status" value="4"/>
</dbReference>
<feature type="region of interest" description="C-terminal hotdog fold" evidence="9">
    <location>
        <begin position="4547"/>
        <end position="4683"/>
    </location>
</feature>
<dbReference type="InterPro" id="IPR006162">
    <property type="entry name" value="Ppantetheine_attach_site"/>
</dbReference>
<dbReference type="Gene3D" id="1.10.1200.10">
    <property type="entry name" value="ACP-like"/>
    <property type="match status" value="4"/>
</dbReference>
<dbReference type="FunFam" id="1.10.1200.10:FF:000007">
    <property type="entry name" value="Probable polyketide synthase pks17"/>
    <property type="match status" value="4"/>
</dbReference>
<dbReference type="InterPro" id="IPR009081">
    <property type="entry name" value="PP-bd_ACP"/>
</dbReference>
<dbReference type="Pfam" id="PF22953">
    <property type="entry name" value="SpnB_Rossmann"/>
    <property type="match status" value="3"/>
</dbReference>
<keyword evidence="5 14" id="KW-0808">Transferase</keyword>
<dbReference type="Pfam" id="PF14765">
    <property type="entry name" value="PS-DH"/>
    <property type="match status" value="4"/>
</dbReference>
<evidence type="ECO:0000256" key="4">
    <source>
        <dbReference type="ARBA" id="ARBA00022553"/>
    </source>
</evidence>
<feature type="domain" description="Ketosynthase family 3 (KS3)" evidence="12">
    <location>
        <begin position="3497"/>
        <end position="3924"/>
    </location>
</feature>
<dbReference type="InterPro" id="IPR020841">
    <property type="entry name" value="PKS_Beta-ketoAc_synthase_dom"/>
</dbReference>
<feature type="active site" description="Proton donor; for dehydratase activity" evidence="9">
    <location>
        <position position="2846"/>
    </location>
</feature>
<comment type="cofactor">
    <cofactor evidence="1">
        <name>pantetheine 4'-phosphate</name>
        <dbReference type="ChEBI" id="CHEBI:47942"/>
    </cofactor>
</comment>
<dbReference type="SUPFAM" id="SSF51735">
    <property type="entry name" value="NAD(P)-binding Rossmann-fold domains"/>
    <property type="match status" value="6"/>
</dbReference>
<dbReference type="GO" id="GO:0004315">
    <property type="term" value="F:3-oxoacyl-[acyl-carrier-protein] synthase activity"/>
    <property type="evidence" value="ECO:0007669"/>
    <property type="project" value="InterPro"/>
</dbReference>
<dbReference type="InterPro" id="IPR016039">
    <property type="entry name" value="Thiolase-like"/>
</dbReference>
<dbReference type="InterPro" id="IPR014031">
    <property type="entry name" value="Ketoacyl_synth_C"/>
</dbReference>
<evidence type="ECO:0000256" key="3">
    <source>
        <dbReference type="ARBA" id="ARBA00022450"/>
    </source>
</evidence>
<organism evidence="14 15">
    <name type="scientific">Allonocardiopsis opalescens</name>
    <dbReference type="NCBI Taxonomy" id="1144618"/>
    <lineage>
        <taxon>Bacteria</taxon>
        <taxon>Bacillati</taxon>
        <taxon>Actinomycetota</taxon>
        <taxon>Actinomycetes</taxon>
        <taxon>Streptosporangiales</taxon>
        <taxon>Allonocardiopsis</taxon>
    </lineage>
</organism>
<comment type="pathway">
    <text evidence="2">Antibiotic biosynthesis.</text>
</comment>
<dbReference type="Pfam" id="PF21089">
    <property type="entry name" value="PKS_DH_N"/>
    <property type="match status" value="4"/>
</dbReference>
<dbReference type="SMART" id="SM01294">
    <property type="entry name" value="PKS_PP_betabranch"/>
    <property type="match status" value="4"/>
</dbReference>
<feature type="domain" description="PKS/mFAS DH" evidence="13">
    <location>
        <begin position="6156"/>
        <end position="6434"/>
    </location>
</feature>
<dbReference type="InterPro" id="IPR032821">
    <property type="entry name" value="PKS_assoc"/>
</dbReference>
<feature type="compositionally biased region" description="Low complexity" evidence="10">
    <location>
        <begin position="2775"/>
        <end position="2789"/>
    </location>
</feature>
<dbReference type="Gene3D" id="3.10.129.110">
    <property type="entry name" value="Polyketide synthase dehydratase"/>
    <property type="match status" value="4"/>
</dbReference>
<dbReference type="FunFam" id="3.40.366.10:FF:000002">
    <property type="entry name" value="Probable polyketide synthase 2"/>
    <property type="match status" value="4"/>
</dbReference>
<dbReference type="PROSITE" id="PS52019">
    <property type="entry name" value="PKS_MFAS_DH"/>
    <property type="match status" value="4"/>
</dbReference>
<evidence type="ECO:0000256" key="2">
    <source>
        <dbReference type="ARBA" id="ARBA00004792"/>
    </source>
</evidence>
<keyword evidence="8" id="KW-0012">Acyltransferase</keyword>
<dbReference type="SUPFAM" id="SSF47336">
    <property type="entry name" value="ACP-like"/>
    <property type="match status" value="4"/>
</dbReference>
<feature type="domain" description="Ketosynthase family 3 (KS3)" evidence="12">
    <location>
        <begin position="1769"/>
        <end position="2181"/>
    </location>
</feature>
<dbReference type="SUPFAM" id="SSF55048">
    <property type="entry name" value="Probable ACP-binding domain of malonyl-CoA ACP transacylase"/>
    <property type="match status" value="4"/>
</dbReference>
<evidence type="ECO:0000256" key="5">
    <source>
        <dbReference type="ARBA" id="ARBA00022679"/>
    </source>
</evidence>
<dbReference type="GO" id="GO:0004312">
    <property type="term" value="F:fatty acid synthase activity"/>
    <property type="evidence" value="ECO:0007669"/>
    <property type="project" value="TreeGrafter"/>
</dbReference>
<dbReference type="Pfam" id="PF08659">
    <property type="entry name" value="KR"/>
    <property type="match status" value="3"/>
</dbReference>
<feature type="active site" description="Proton donor; for dehydratase activity" evidence="9">
    <location>
        <position position="1130"/>
    </location>
</feature>
<feature type="domain" description="PKS/mFAS DH" evidence="13">
    <location>
        <begin position="2657"/>
        <end position="2921"/>
    </location>
</feature>
<evidence type="ECO:0000259" key="12">
    <source>
        <dbReference type="PROSITE" id="PS52004"/>
    </source>
</evidence>
<feature type="domain" description="Carrier" evidence="11">
    <location>
        <begin position="5165"/>
        <end position="5240"/>
    </location>
</feature>
<evidence type="ECO:0000256" key="10">
    <source>
        <dbReference type="SAM" id="MobiDB-lite"/>
    </source>
</evidence>
<evidence type="ECO:0000313" key="15">
    <source>
        <dbReference type="Proteomes" id="UP000237846"/>
    </source>
</evidence>
<dbReference type="PROSITE" id="PS00606">
    <property type="entry name" value="KS3_1"/>
    <property type="match status" value="4"/>
</dbReference>
<dbReference type="PROSITE" id="PS00012">
    <property type="entry name" value="PHOSPHOPANTETHEINE"/>
    <property type="match status" value="2"/>
</dbReference>
<dbReference type="Pfam" id="PF16197">
    <property type="entry name" value="KAsynt_C_assoc"/>
    <property type="match status" value="4"/>
</dbReference>
<dbReference type="EMBL" id="PVZC01000001">
    <property type="protein sequence ID" value="PRY01755.1"/>
    <property type="molecule type" value="Genomic_DNA"/>
</dbReference>
<dbReference type="Gene3D" id="3.40.47.10">
    <property type="match status" value="4"/>
</dbReference>
<dbReference type="InterPro" id="IPR014043">
    <property type="entry name" value="Acyl_transferase_dom"/>
</dbReference>
<dbReference type="InterPro" id="IPR049552">
    <property type="entry name" value="PKS_DH_N"/>
</dbReference>